<evidence type="ECO:0000313" key="1">
    <source>
        <dbReference type="EMBL" id="TFD95159.1"/>
    </source>
</evidence>
<sequence>MSSATAVALEALSTSMAVTSTDRSDIADIITAVEVVLTDSGYSLSADRRLALAAHALAFSRRIRTGEQLPEIDLHDFPEIPEKTVDALRNALNPYCATHDSELTDEEVLLFAMHVEIARIAP</sequence>
<protein>
    <recommendedName>
        <fullName evidence="3">PRD domain-containing protein</fullName>
    </recommendedName>
</protein>
<reference evidence="1 2" key="1">
    <citation type="submission" date="2019-03" db="EMBL/GenBank/DDBJ databases">
        <title>Genomics of glacier-inhabiting Cryobacterium strains.</title>
        <authorList>
            <person name="Liu Q."/>
            <person name="Xin Y.-H."/>
        </authorList>
    </citation>
    <scope>NUCLEOTIDE SEQUENCE [LARGE SCALE GENOMIC DNA]</scope>
    <source>
        <strain evidence="1 2">Sr59</strain>
    </source>
</reference>
<gene>
    <name evidence="1" type="ORF">E3T61_00540</name>
</gene>
<name>A0A4R9C1E0_9MICO</name>
<dbReference type="AlphaFoldDB" id="A0A4R9C1E0"/>
<organism evidence="1 2">
    <name type="scientific">Cryobacterium lactosi</name>
    <dbReference type="NCBI Taxonomy" id="1259202"/>
    <lineage>
        <taxon>Bacteria</taxon>
        <taxon>Bacillati</taxon>
        <taxon>Actinomycetota</taxon>
        <taxon>Actinomycetes</taxon>
        <taxon>Micrococcales</taxon>
        <taxon>Microbacteriaceae</taxon>
        <taxon>Cryobacterium</taxon>
    </lineage>
</organism>
<evidence type="ECO:0008006" key="3">
    <source>
        <dbReference type="Google" id="ProtNLM"/>
    </source>
</evidence>
<keyword evidence="2" id="KW-1185">Reference proteome</keyword>
<dbReference type="EMBL" id="SOHM01000002">
    <property type="protein sequence ID" value="TFD95159.1"/>
    <property type="molecule type" value="Genomic_DNA"/>
</dbReference>
<dbReference type="Proteomes" id="UP000298468">
    <property type="component" value="Unassembled WGS sequence"/>
</dbReference>
<dbReference type="RefSeq" id="WP_134638979.1">
    <property type="nucleotide sequence ID" value="NZ_SOHM01000002.1"/>
</dbReference>
<comment type="caution">
    <text evidence="1">The sequence shown here is derived from an EMBL/GenBank/DDBJ whole genome shotgun (WGS) entry which is preliminary data.</text>
</comment>
<dbReference type="InterPro" id="IPR036634">
    <property type="entry name" value="PRD_sf"/>
</dbReference>
<dbReference type="SUPFAM" id="SSF63520">
    <property type="entry name" value="PTS-regulatory domain, PRD"/>
    <property type="match status" value="1"/>
</dbReference>
<proteinExistence type="predicted"/>
<accession>A0A4R9C1E0</accession>
<evidence type="ECO:0000313" key="2">
    <source>
        <dbReference type="Proteomes" id="UP000298468"/>
    </source>
</evidence>
<dbReference type="Gene3D" id="1.10.1790.10">
    <property type="entry name" value="PRD domain"/>
    <property type="match status" value="1"/>
</dbReference>
<dbReference type="GO" id="GO:0006355">
    <property type="term" value="P:regulation of DNA-templated transcription"/>
    <property type="evidence" value="ECO:0007669"/>
    <property type="project" value="InterPro"/>
</dbReference>